<comment type="caution">
    <text evidence="1">The sequence shown here is derived from an EMBL/GenBank/DDBJ whole genome shotgun (WGS) entry which is preliminary data.</text>
</comment>
<organism evidence="1">
    <name type="scientific">marine sediment metagenome</name>
    <dbReference type="NCBI Taxonomy" id="412755"/>
    <lineage>
        <taxon>unclassified sequences</taxon>
        <taxon>metagenomes</taxon>
        <taxon>ecological metagenomes</taxon>
    </lineage>
</organism>
<sequence>MKLPGSNIATETSGLLASKAFGIGDAGMILDILRTKIYSDPILAICREITCNARDAHREVGTPERPIEVHFPNHWSTNLIIKDYGPGISPSRMEDIFIKFGCSTKRSDNVQQGAFGLGCKTPFAYSDTFTVTTIVDKVKYTYSAYIDETKVGQMTLLQQEEVSEDNGTSIEVPISRGDYDTFVNMIVKVTQHWDVKPQLFGQDAPAWKTFEYSYTGDRWKLPKQPETKSRYSYSYGNRSLALIDGIEYKIDKPSLVDTTDLHKAVLNTGFHFTFNVGELSLAASRDSIHYDEDTQKLLIDRIDALILEIVSVITDQIKNATTYAEACNAYEKVKKTLNHSGLIDQITGIQWRGNDIRLTVKYTDIGKWAKMTAYTWDAWDDKIKTARRDFTINWRKADVLLLHHDIKSKSVPSYVIEYLISNSKEDATPIKSVQVVWTEDEPTSSKYTEAVRRAHNYKHDAPVVKYNKDLLKLIGFKSLKEAIDSVPKEKKKQRKSRGKIVEGNIMGYTLSCSYNSIDTVSTSFPLNQGGAYIQVNYKAKEYKSSDKYLAPIDISRLKTYLGETVVGFTEFRVKKLGDEWVPLIVAAKAKLDEELKNITVYELNNAGVSSNYLFEYHMNNLERLRGDRFRDKLEGKKFVEYIDESKKITELLAKHLELVPILKFFGIGVQGAVDNQYNTNLKADPNCKLALLYNAVKDRYPLLRHLRTNSDETCEAIVEYMNLIDNKIEQEKQNVFQLTGT</sequence>
<dbReference type="SUPFAM" id="SSF55874">
    <property type="entry name" value="ATPase domain of HSP90 chaperone/DNA topoisomerase II/histidine kinase"/>
    <property type="match status" value="1"/>
</dbReference>
<dbReference type="EMBL" id="LAZR01000745">
    <property type="protein sequence ID" value="KKN58907.1"/>
    <property type="molecule type" value="Genomic_DNA"/>
</dbReference>
<protein>
    <recommendedName>
        <fullName evidence="2">Histidine kinase/HSP90-like ATPase domain-containing protein</fullName>
    </recommendedName>
</protein>
<proteinExistence type="predicted"/>
<evidence type="ECO:0008006" key="2">
    <source>
        <dbReference type="Google" id="ProtNLM"/>
    </source>
</evidence>
<reference evidence="1" key="1">
    <citation type="journal article" date="2015" name="Nature">
        <title>Complex archaea that bridge the gap between prokaryotes and eukaryotes.</title>
        <authorList>
            <person name="Spang A."/>
            <person name="Saw J.H."/>
            <person name="Jorgensen S.L."/>
            <person name="Zaremba-Niedzwiedzka K."/>
            <person name="Martijn J."/>
            <person name="Lind A.E."/>
            <person name="van Eijk R."/>
            <person name="Schleper C."/>
            <person name="Guy L."/>
            <person name="Ettema T.J."/>
        </authorList>
    </citation>
    <scope>NUCLEOTIDE SEQUENCE</scope>
</reference>
<name>A0A0F9S9H2_9ZZZZ</name>
<dbReference type="InterPro" id="IPR036890">
    <property type="entry name" value="HATPase_C_sf"/>
</dbReference>
<dbReference type="Gene3D" id="3.30.565.10">
    <property type="entry name" value="Histidine kinase-like ATPase, C-terminal domain"/>
    <property type="match status" value="1"/>
</dbReference>
<evidence type="ECO:0000313" key="1">
    <source>
        <dbReference type="EMBL" id="KKN58907.1"/>
    </source>
</evidence>
<accession>A0A0F9S9H2</accession>
<gene>
    <name evidence="1" type="ORF">LCGC14_0547090</name>
</gene>
<dbReference type="AlphaFoldDB" id="A0A0F9S9H2"/>